<evidence type="ECO:0000256" key="1">
    <source>
        <dbReference type="SAM" id="SignalP"/>
    </source>
</evidence>
<keyword evidence="1" id="KW-0732">Signal</keyword>
<dbReference type="InParanoid" id="F6PQT5"/>
<name>F6PQT5_CIOIN</name>
<organism evidence="2 3">
    <name type="scientific">Ciona intestinalis</name>
    <name type="common">Transparent sea squirt</name>
    <name type="synonym">Ascidia intestinalis</name>
    <dbReference type="NCBI Taxonomy" id="7719"/>
    <lineage>
        <taxon>Eukaryota</taxon>
        <taxon>Metazoa</taxon>
        <taxon>Chordata</taxon>
        <taxon>Tunicata</taxon>
        <taxon>Ascidiacea</taxon>
        <taxon>Phlebobranchia</taxon>
        <taxon>Cionidae</taxon>
        <taxon>Ciona</taxon>
    </lineage>
</organism>
<accession>F6PQT5</accession>
<protein>
    <submittedName>
        <fullName evidence="2">Uncharacterized protein</fullName>
    </submittedName>
</protein>
<dbReference type="AlphaFoldDB" id="F6PQT5"/>
<dbReference type="Proteomes" id="UP000008144">
    <property type="component" value="Chromosome 10"/>
</dbReference>
<dbReference type="HOGENOM" id="CLU_1431037_0_0_1"/>
<proteinExistence type="predicted"/>
<feature type="chain" id="PRO_5003344230" evidence="1">
    <location>
        <begin position="21"/>
        <end position="190"/>
    </location>
</feature>
<reference evidence="2" key="4">
    <citation type="submission" date="2025-09" db="UniProtKB">
        <authorList>
            <consortium name="Ensembl"/>
        </authorList>
    </citation>
    <scope>IDENTIFICATION</scope>
</reference>
<reference evidence="3" key="1">
    <citation type="journal article" date="2002" name="Science">
        <title>The draft genome of Ciona intestinalis: insights into chordate and vertebrate origins.</title>
        <authorList>
            <person name="Dehal P."/>
            <person name="Satou Y."/>
            <person name="Campbell R.K."/>
            <person name="Chapman J."/>
            <person name="Degnan B."/>
            <person name="De Tomaso A."/>
            <person name="Davidson B."/>
            <person name="Di Gregorio A."/>
            <person name="Gelpke M."/>
            <person name="Goodstein D.M."/>
            <person name="Harafuji N."/>
            <person name="Hastings K.E."/>
            <person name="Ho I."/>
            <person name="Hotta K."/>
            <person name="Huang W."/>
            <person name="Kawashima T."/>
            <person name="Lemaire P."/>
            <person name="Martinez D."/>
            <person name="Meinertzhagen I.A."/>
            <person name="Necula S."/>
            <person name="Nonaka M."/>
            <person name="Putnam N."/>
            <person name="Rash S."/>
            <person name="Saiga H."/>
            <person name="Satake M."/>
            <person name="Terry A."/>
            <person name="Yamada L."/>
            <person name="Wang H.G."/>
            <person name="Awazu S."/>
            <person name="Azumi K."/>
            <person name="Boore J."/>
            <person name="Branno M."/>
            <person name="Chin-Bow S."/>
            <person name="DeSantis R."/>
            <person name="Doyle S."/>
            <person name="Francino P."/>
            <person name="Keys D.N."/>
            <person name="Haga S."/>
            <person name="Hayashi H."/>
            <person name="Hino K."/>
            <person name="Imai K.S."/>
            <person name="Inaba K."/>
            <person name="Kano S."/>
            <person name="Kobayashi K."/>
            <person name="Kobayashi M."/>
            <person name="Lee B.I."/>
            <person name="Makabe K.W."/>
            <person name="Manohar C."/>
            <person name="Matassi G."/>
            <person name="Medina M."/>
            <person name="Mochizuki Y."/>
            <person name="Mount S."/>
            <person name="Morishita T."/>
            <person name="Miura S."/>
            <person name="Nakayama A."/>
            <person name="Nishizaka S."/>
            <person name="Nomoto H."/>
            <person name="Ohta F."/>
            <person name="Oishi K."/>
            <person name="Rigoutsos I."/>
            <person name="Sano M."/>
            <person name="Sasaki A."/>
            <person name="Sasakura Y."/>
            <person name="Shoguchi E."/>
            <person name="Shin-i T."/>
            <person name="Spagnuolo A."/>
            <person name="Stainier D."/>
            <person name="Suzuki M.M."/>
            <person name="Tassy O."/>
            <person name="Takatori N."/>
            <person name="Tokuoka M."/>
            <person name="Yagi K."/>
            <person name="Yoshizaki F."/>
            <person name="Wada S."/>
            <person name="Zhang C."/>
            <person name="Hyatt P.D."/>
            <person name="Larimer F."/>
            <person name="Detter C."/>
            <person name="Doggett N."/>
            <person name="Glavina T."/>
            <person name="Hawkins T."/>
            <person name="Richardson P."/>
            <person name="Lucas S."/>
            <person name="Kohara Y."/>
            <person name="Levine M."/>
            <person name="Satoh N."/>
            <person name="Rokhsar D.S."/>
        </authorList>
    </citation>
    <scope>NUCLEOTIDE SEQUENCE [LARGE SCALE GENOMIC DNA]</scope>
</reference>
<dbReference type="Ensembl" id="ENSCINT00000025610.2">
    <property type="protein sequence ID" value="ENSCINP00000025364.2"/>
    <property type="gene ID" value="ENSCING00000013922.2"/>
</dbReference>
<evidence type="ECO:0000313" key="2">
    <source>
        <dbReference type="Ensembl" id="ENSCINP00000025364.2"/>
    </source>
</evidence>
<reference evidence="2" key="2">
    <citation type="journal article" date="2008" name="Genome Biol.">
        <title>Improved genome assembly and evidence-based global gene model set for the chordate Ciona intestinalis: new insight into intron and operon populations.</title>
        <authorList>
            <person name="Satou Y."/>
            <person name="Mineta K."/>
            <person name="Ogasawara M."/>
            <person name="Sasakura Y."/>
            <person name="Shoguchi E."/>
            <person name="Ueno K."/>
            <person name="Yamada L."/>
            <person name="Matsumoto J."/>
            <person name="Wasserscheid J."/>
            <person name="Dewar K."/>
            <person name="Wiley G.B."/>
            <person name="Macmil S.L."/>
            <person name="Roe B.A."/>
            <person name="Zeller R.W."/>
            <person name="Hastings K.E."/>
            <person name="Lemaire P."/>
            <person name="Lindquist E."/>
            <person name="Endo T."/>
            <person name="Hotta K."/>
            <person name="Inaba K."/>
        </authorList>
    </citation>
    <scope>NUCLEOTIDE SEQUENCE [LARGE SCALE GENOMIC DNA]</scope>
    <source>
        <strain evidence="2">wild type</strain>
    </source>
</reference>
<evidence type="ECO:0000313" key="3">
    <source>
        <dbReference type="Proteomes" id="UP000008144"/>
    </source>
</evidence>
<dbReference type="EMBL" id="EAAA01000606">
    <property type="status" value="NOT_ANNOTATED_CDS"/>
    <property type="molecule type" value="Genomic_DNA"/>
</dbReference>
<keyword evidence="3" id="KW-1185">Reference proteome</keyword>
<sequence length="190" mass="21015">MKWNTLCLFLVGLIVRKSHAFDQTMVASAVGREVVDATLQKIHESGIFTSDYEFLRRIAYAETKFGAAGLPVNERGGLWQIDDNIHQLLTTSTTVTTQLEAIRNTFNLTTFLTDAIYETPLESALAARLYIQHVQGTSVVPAAINEQATWWAFNYRTSSTSNVFEISAAELGVNDFNNCGSLGADIIFLV</sequence>
<reference evidence="2" key="3">
    <citation type="submission" date="2025-08" db="UniProtKB">
        <authorList>
            <consortium name="Ensembl"/>
        </authorList>
    </citation>
    <scope>IDENTIFICATION</scope>
</reference>
<feature type="signal peptide" evidence="1">
    <location>
        <begin position="1"/>
        <end position="20"/>
    </location>
</feature>